<dbReference type="InParanoid" id="A0A0U5EV30"/>
<dbReference type="AlphaFoldDB" id="A0A0U5EV30"/>
<keyword evidence="2" id="KW-1185">Reference proteome</keyword>
<organism evidence="1 2">
    <name type="scientific">Candidatus Protochlamydia naegleriophila</name>
    <dbReference type="NCBI Taxonomy" id="389348"/>
    <lineage>
        <taxon>Bacteria</taxon>
        <taxon>Pseudomonadati</taxon>
        <taxon>Chlamydiota</taxon>
        <taxon>Chlamydiia</taxon>
        <taxon>Parachlamydiales</taxon>
        <taxon>Parachlamydiaceae</taxon>
        <taxon>Candidatus Protochlamydia</taxon>
    </lineage>
</organism>
<dbReference type="KEGG" id="pnl:PNK_p0074"/>
<accession>A0A0U5EV30</accession>
<dbReference type="Proteomes" id="UP000069902">
    <property type="component" value="Plasmid pPNK"/>
</dbReference>
<reference evidence="2" key="1">
    <citation type="submission" date="2015-09" db="EMBL/GenBank/DDBJ databases">
        <authorList>
            <person name="Bertelli C."/>
        </authorList>
    </citation>
    <scope>NUCLEOTIDE SEQUENCE [LARGE SCALE GENOMIC DNA]</scope>
    <source>
        <strain evidence="2">KNic</strain>
        <plasmid evidence="2">pPNK</plasmid>
    </source>
</reference>
<proteinExistence type="predicted"/>
<name>A0A0U5EV30_9BACT</name>
<dbReference type="PATRIC" id="fig|389348.3.peg.2839"/>
<dbReference type="EMBL" id="LN879503">
    <property type="protein sequence ID" value="CUI18128.1"/>
    <property type="molecule type" value="Genomic_DNA"/>
</dbReference>
<sequence length="29" mass="3151">MKIVCFGFLLMCALGLTSLIANEGDFMVI</sequence>
<protein>
    <submittedName>
        <fullName evidence="1">Putative membrane protein</fullName>
    </submittedName>
</protein>
<geneLocation type="plasmid" evidence="2">
    <name>pPNK</name>
</geneLocation>
<gene>
    <name evidence="1" type="ORF">PNK_p0074</name>
</gene>
<evidence type="ECO:0000313" key="2">
    <source>
        <dbReference type="Proteomes" id="UP000069902"/>
    </source>
</evidence>
<evidence type="ECO:0000313" key="1">
    <source>
        <dbReference type="EMBL" id="CUI18128.1"/>
    </source>
</evidence>